<organism evidence="3 4">
    <name type="scientific">Halobacillus dabanensis</name>
    <dbReference type="NCBI Taxonomy" id="240302"/>
    <lineage>
        <taxon>Bacteria</taxon>
        <taxon>Bacillati</taxon>
        <taxon>Bacillota</taxon>
        <taxon>Bacilli</taxon>
        <taxon>Bacillales</taxon>
        <taxon>Bacillaceae</taxon>
        <taxon>Halobacillus</taxon>
    </lineage>
</organism>
<dbReference type="Proteomes" id="UP000183557">
    <property type="component" value="Unassembled WGS sequence"/>
</dbReference>
<keyword evidence="2" id="KW-0472">Membrane</keyword>
<evidence type="ECO:0000256" key="2">
    <source>
        <dbReference type="SAM" id="Phobius"/>
    </source>
</evidence>
<reference evidence="4" key="1">
    <citation type="submission" date="2016-10" db="EMBL/GenBank/DDBJ databases">
        <authorList>
            <person name="Varghese N."/>
            <person name="Submissions S."/>
        </authorList>
    </citation>
    <scope>NUCLEOTIDE SEQUENCE [LARGE SCALE GENOMIC DNA]</scope>
    <source>
        <strain evidence="4">CGMCC 1.3704</strain>
    </source>
</reference>
<accession>A0A1I3TG58</accession>
<dbReference type="RefSeq" id="WP_075035967.1">
    <property type="nucleotide sequence ID" value="NZ_FOSB01000003.1"/>
</dbReference>
<dbReference type="AlphaFoldDB" id="A0A1I3TG58"/>
<dbReference type="EMBL" id="FOSB01000003">
    <property type="protein sequence ID" value="SFJ70148.1"/>
    <property type="molecule type" value="Genomic_DNA"/>
</dbReference>
<gene>
    <name evidence="3" type="ORF">SAMN04487936_103382</name>
</gene>
<sequence length="64" mass="7488">MLLNVLWGLFLVLFVIFMVYMDKRKKNKRKGQPPIRKTEQEKEVERAVAREKGWRNGPPMGGDG</sequence>
<keyword evidence="2" id="KW-0812">Transmembrane</keyword>
<name>A0A1I3TG58_HALDA</name>
<evidence type="ECO:0000256" key="1">
    <source>
        <dbReference type="SAM" id="MobiDB-lite"/>
    </source>
</evidence>
<keyword evidence="2" id="KW-1133">Transmembrane helix</keyword>
<keyword evidence="4" id="KW-1185">Reference proteome</keyword>
<evidence type="ECO:0000313" key="3">
    <source>
        <dbReference type="EMBL" id="SFJ70148.1"/>
    </source>
</evidence>
<evidence type="ECO:0000313" key="4">
    <source>
        <dbReference type="Proteomes" id="UP000183557"/>
    </source>
</evidence>
<feature type="transmembrane region" description="Helical" evidence="2">
    <location>
        <begin position="6"/>
        <end position="22"/>
    </location>
</feature>
<feature type="region of interest" description="Disordered" evidence="1">
    <location>
        <begin position="24"/>
        <end position="64"/>
    </location>
</feature>
<feature type="compositionally biased region" description="Basic and acidic residues" evidence="1">
    <location>
        <begin position="36"/>
        <end position="54"/>
    </location>
</feature>
<dbReference type="OrthoDB" id="2971375at2"/>
<proteinExistence type="predicted"/>
<protein>
    <submittedName>
        <fullName evidence="3">Uncharacterized protein</fullName>
    </submittedName>
</protein>